<organism evidence="2 3">
    <name type="scientific">Sphingobacterium wenxiniae</name>
    <dbReference type="NCBI Taxonomy" id="683125"/>
    <lineage>
        <taxon>Bacteria</taxon>
        <taxon>Pseudomonadati</taxon>
        <taxon>Bacteroidota</taxon>
        <taxon>Sphingobacteriia</taxon>
        <taxon>Sphingobacteriales</taxon>
        <taxon>Sphingobacteriaceae</taxon>
        <taxon>Sphingobacterium</taxon>
    </lineage>
</organism>
<name>A0A1I6S3F9_9SPHI</name>
<feature type="transmembrane region" description="Helical" evidence="1">
    <location>
        <begin position="6"/>
        <end position="29"/>
    </location>
</feature>
<dbReference type="STRING" id="683125.SAMN05660206_10491"/>
<evidence type="ECO:0000313" key="3">
    <source>
        <dbReference type="Proteomes" id="UP000198785"/>
    </source>
</evidence>
<protein>
    <submittedName>
        <fullName evidence="2">Uncharacterized protein</fullName>
    </submittedName>
</protein>
<accession>A0A1I6S3F9</accession>
<proteinExistence type="predicted"/>
<dbReference type="Proteomes" id="UP000198785">
    <property type="component" value="Unassembled WGS sequence"/>
</dbReference>
<keyword evidence="1" id="KW-1133">Transmembrane helix</keyword>
<keyword evidence="3" id="KW-1185">Reference proteome</keyword>
<evidence type="ECO:0000256" key="1">
    <source>
        <dbReference type="SAM" id="Phobius"/>
    </source>
</evidence>
<reference evidence="2 3" key="1">
    <citation type="submission" date="2016-10" db="EMBL/GenBank/DDBJ databases">
        <authorList>
            <person name="de Groot N.N."/>
        </authorList>
    </citation>
    <scope>NUCLEOTIDE SEQUENCE [LARGE SCALE GENOMIC DNA]</scope>
    <source>
        <strain evidence="2 3">DSM 22789</strain>
    </source>
</reference>
<dbReference type="RefSeq" id="WP_093364726.1">
    <property type="nucleotide sequence ID" value="NZ_FOZZ01000004.1"/>
</dbReference>
<keyword evidence="1" id="KW-0472">Membrane</keyword>
<evidence type="ECO:0000313" key="2">
    <source>
        <dbReference type="EMBL" id="SFS71469.1"/>
    </source>
</evidence>
<dbReference type="OrthoDB" id="708770at2"/>
<gene>
    <name evidence="2" type="ORF">SAMN05660206_10491</name>
</gene>
<keyword evidence="1" id="KW-0812">Transmembrane</keyword>
<dbReference type="AlphaFoldDB" id="A0A1I6S3F9"/>
<dbReference type="EMBL" id="FOZZ01000004">
    <property type="protein sequence ID" value="SFS71469.1"/>
    <property type="molecule type" value="Genomic_DNA"/>
</dbReference>
<sequence length="184" mass="21140">MTVKKIMGIIALVIFGGIGLFIFFLYATIKTKSTSLDKYKPFSEWLGKTVTLKRETVLFKEKMRMNTNGKYPYTLIDSLHEGWEYILALEENGDVTKITTFPIGTELSLEKAIQYTNGVSGSSYPTIFGTIKSNGKEYKVGYQWGKLDLSKNYYQIEKSWKFDQAPWQTKQDTADYALPKADFW</sequence>